<proteinExistence type="predicted"/>
<dbReference type="InterPro" id="IPR007408">
    <property type="entry name" value="DUF460"/>
</dbReference>
<dbReference type="Proteomes" id="UP000000740">
    <property type="component" value="Chromosome 1"/>
</dbReference>
<feature type="compositionally biased region" description="Gly residues" evidence="1">
    <location>
        <begin position="429"/>
        <end position="438"/>
    </location>
</feature>
<dbReference type="Gene3D" id="1.10.287.1490">
    <property type="match status" value="1"/>
</dbReference>
<reference evidence="2 3" key="1">
    <citation type="journal article" date="2016" name="Stand. Genomic Sci.">
        <title>Complete genome sequence of the Antarctic Halorubrum lacusprofundi type strain ACAM 34.</title>
        <authorList>
            <person name="Anderson I.J."/>
            <person name="DasSarma P."/>
            <person name="Lucas S."/>
            <person name="Copeland A."/>
            <person name="Lapidus A."/>
            <person name="Del Rio T.G."/>
            <person name="Tice H."/>
            <person name="Dalin E."/>
            <person name="Bruce D.C."/>
            <person name="Goodwin L."/>
            <person name="Pitluck S."/>
            <person name="Sims D."/>
            <person name="Brettin T.S."/>
            <person name="Detter J.C."/>
            <person name="Han C.S."/>
            <person name="Larimer F."/>
            <person name="Hauser L."/>
            <person name="Land M."/>
            <person name="Ivanova N."/>
            <person name="Richardson P."/>
            <person name="Cavicchioli R."/>
            <person name="DasSarma S."/>
            <person name="Woese C.R."/>
            <person name="Kyrpides N.C."/>
        </authorList>
    </citation>
    <scope>NUCLEOTIDE SEQUENCE [LARGE SCALE GENOMIC DNA]</scope>
    <source>
        <strain evidence="3">ATCC 49239 / DSM 5036 / JCM 8891 / ACAM 34</strain>
    </source>
</reference>
<evidence type="ECO:0000313" key="3">
    <source>
        <dbReference type="Proteomes" id="UP000000740"/>
    </source>
</evidence>
<feature type="compositionally biased region" description="Basic and acidic residues" evidence="1">
    <location>
        <begin position="665"/>
        <end position="688"/>
    </location>
</feature>
<dbReference type="AlphaFoldDB" id="B9LTA5"/>
<feature type="region of interest" description="Disordered" evidence="1">
    <location>
        <begin position="665"/>
        <end position="697"/>
    </location>
</feature>
<name>B9LTA5_HALLT</name>
<gene>
    <name evidence="2" type="ordered locus">Hlac_2504</name>
</gene>
<sequence>MGYIRSNGLREYVTTRTIRARDRPVFGVDVHSGDVRGDDPSYALVILDPVDDDDPDAPDTDEPMARVTRDVVSFRKLCRLIDDRKPLYVATDNAYELAANKNDLVGFLRSLPDGTRLVQVTGAERPEPLSRVASRHGIPYGKEPMKEAEASARLAAANVGHEVTAFTDETQVKVSRGRSTGKGGWSQDRYTRRIHGNVRKRTRQVQSKLKEANLDFERDVTEKYGGYANATFAVEARPEDIPVSNSRAGDVRVEVERERRDGIEYEPLVKRRDRVIVGIDPGTTTAAAVVGLDGTVHALYSSRTSDTADVTEWIIEQGRPIIVAADVEPMPETVEKFRRSFDAAGWRPTTDLPVDEKLHRTRETNYDNDHERDALAAALYAYDDHEDQFERIAAKTPPRLDREAVIAGVVAGGSSVEAVIEGLSEDDGSGGGDGGGDGGAEETDPTEPERTEEEETIRRLRERVGRLESHAESLEADLTERDERIAELEGELEEARREERIEARSRRAVSRLERETDRLQRERDEARERADELEGKVETLKELWRLDHSNFGDVAADQGLASVKVVEQFTLDALEAADEAYGLVAGDVVYLRDASGAGRRTAERLAETEPRAVIRDGNLSEVADQVLFDHNVPVLPADAVPVREVDELAVASEEAVAAAVDDWERRAERRRKDEKQEHLDRIISEHRAGRTLPETEE</sequence>
<dbReference type="eggNOG" id="arCOG04219">
    <property type="taxonomic scope" value="Archaea"/>
</dbReference>
<keyword evidence="3" id="KW-1185">Reference proteome</keyword>
<evidence type="ECO:0000256" key="1">
    <source>
        <dbReference type="SAM" id="MobiDB-lite"/>
    </source>
</evidence>
<dbReference type="Pfam" id="PF04312">
    <property type="entry name" value="DUF460"/>
    <property type="match status" value="1"/>
</dbReference>
<dbReference type="HOGENOM" id="CLU_027052_1_0_2"/>
<accession>B9LTA5</accession>
<evidence type="ECO:0000313" key="2">
    <source>
        <dbReference type="EMBL" id="ACM58077.1"/>
    </source>
</evidence>
<feature type="compositionally biased region" description="Acidic residues" evidence="1">
    <location>
        <begin position="439"/>
        <end position="455"/>
    </location>
</feature>
<protein>
    <recommendedName>
        <fullName evidence="4">DUF460 domain-containing protein</fullName>
    </recommendedName>
</protein>
<dbReference type="KEGG" id="hla:Hlac_2504"/>
<dbReference type="PANTHER" id="PTHR40707:SF1">
    <property type="entry name" value="DUF460 DOMAIN-CONTAINING PROTEIN"/>
    <property type="match status" value="1"/>
</dbReference>
<feature type="region of interest" description="Disordered" evidence="1">
    <location>
        <begin position="423"/>
        <end position="457"/>
    </location>
</feature>
<dbReference type="PANTHER" id="PTHR40707">
    <property type="entry name" value="POSSIBLE NUCLEASE OF RNASE H FOLD, RUVC/YQGF FAMILY"/>
    <property type="match status" value="1"/>
</dbReference>
<dbReference type="EMBL" id="CP001365">
    <property type="protein sequence ID" value="ACM58077.1"/>
    <property type="molecule type" value="Genomic_DNA"/>
</dbReference>
<organism evidence="2 3">
    <name type="scientific">Halorubrum lacusprofundi (strain ATCC 49239 / DSM 5036 / JCM 8891 / ACAM 34)</name>
    <dbReference type="NCBI Taxonomy" id="416348"/>
    <lineage>
        <taxon>Archaea</taxon>
        <taxon>Methanobacteriati</taxon>
        <taxon>Methanobacteriota</taxon>
        <taxon>Stenosarchaea group</taxon>
        <taxon>Halobacteria</taxon>
        <taxon>Halobacteriales</taxon>
        <taxon>Haloferacaceae</taxon>
        <taxon>Halorubrum</taxon>
    </lineage>
</organism>
<evidence type="ECO:0008006" key="4">
    <source>
        <dbReference type="Google" id="ProtNLM"/>
    </source>
</evidence>